<dbReference type="OrthoDB" id="5428673at2759"/>
<dbReference type="PANTHER" id="PTHR46599:SF3">
    <property type="entry name" value="PIGGYBAC TRANSPOSABLE ELEMENT-DERIVED PROTEIN 4"/>
    <property type="match status" value="1"/>
</dbReference>
<dbReference type="PANTHER" id="PTHR46599">
    <property type="entry name" value="PIGGYBAC TRANSPOSABLE ELEMENT-DERIVED PROTEIN 4"/>
    <property type="match status" value="1"/>
</dbReference>
<gene>
    <name evidence="2" type="ORF">G7Y89_g14374</name>
</gene>
<keyword evidence="3" id="KW-1185">Reference proteome</keyword>
<dbReference type="AlphaFoldDB" id="A0A8H4R3M1"/>
<evidence type="ECO:0000313" key="2">
    <source>
        <dbReference type="EMBL" id="KAF4622652.1"/>
    </source>
</evidence>
<dbReference type="EMBL" id="JAAMPI010001880">
    <property type="protein sequence ID" value="KAF4622652.1"/>
    <property type="molecule type" value="Genomic_DNA"/>
</dbReference>
<proteinExistence type="predicted"/>
<name>A0A8H4R3M1_9HELO</name>
<protein>
    <recommendedName>
        <fullName evidence="1">PiggyBac transposable element-derived protein domain-containing protein</fullName>
    </recommendedName>
</protein>
<evidence type="ECO:0000313" key="3">
    <source>
        <dbReference type="Proteomes" id="UP000566819"/>
    </source>
</evidence>
<dbReference type="InterPro" id="IPR029526">
    <property type="entry name" value="PGBD"/>
</dbReference>
<organism evidence="2 3">
    <name type="scientific">Cudoniella acicularis</name>
    <dbReference type="NCBI Taxonomy" id="354080"/>
    <lineage>
        <taxon>Eukaryota</taxon>
        <taxon>Fungi</taxon>
        <taxon>Dikarya</taxon>
        <taxon>Ascomycota</taxon>
        <taxon>Pezizomycotina</taxon>
        <taxon>Leotiomycetes</taxon>
        <taxon>Helotiales</taxon>
        <taxon>Tricladiaceae</taxon>
        <taxon>Cudoniella</taxon>
    </lineage>
</organism>
<sequence length="331" mass="38505">MDNTPSPPEQPKTQKAHSLEDILLEFGPITSVYYEPFKCEPKQTAKALLPSSFPQNPHPFDYFSLFFTHDLFCTITTNTNRYASIQKLRVAQERAREWTDLLVEELYVFLGAIIYMGVYKEPTVEMYWNTDFNKGPLHTISTHISLCRFEQIKRFCHISCPESDERAGYHLPYNKIWWYKLEPLASSIQASSQRYYSPSSEVSIDELMVRCFGRSLHTYKMPNKPIKQGYKIYGIADHGYIFNWIWSSREKGLQDIVLYPKLTNTGCLVRSLVLSLPRRYLTIYLDNYFTSIPLFSELRACNFGAVGTTRPHMGFPKGLTELKTRFSTKLE</sequence>
<evidence type="ECO:0000259" key="1">
    <source>
        <dbReference type="Pfam" id="PF13843"/>
    </source>
</evidence>
<reference evidence="2 3" key="1">
    <citation type="submission" date="2020-03" db="EMBL/GenBank/DDBJ databases">
        <title>Draft Genome Sequence of Cudoniella acicularis.</title>
        <authorList>
            <person name="Buettner E."/>
            <person name="Kellner H."/>
        </authorList>
    </citation>
    <scope>NUCLEOTIDE SEQUENCE [LARGE SCALE GENOMIC DNA]</scope>
    <source>
        <strain evidence="2 3">DSM 108380</strain>
    </source>
</reference>
<accession>A0A8H4R3M1</accession>
<dbReference type="Pfam" id="PF13843">
    <property type="entry name" value="DDE_Tnp_1_7"/>
    <property type="match status" value="1"/>
</dbReference>
<dbReference type="Proteomes" id="UP000566819">
    <property type="component" value="Unassembled WGS sequence"/>
</dbReference>
<comment type="caution">
    <text evidence="2">The sequence shown here is derived from an EMBL/GenBank/DDBJ whole genome shotgun (WGS) entry which is preliminary data.</text>
</comment>
<feature type="domain" description="PiggyBac transposable element-derived protein" evidence="1">
    <location>
        <begin position="59"/>
        <end position="320"/>
    </location>
</feature>